<comment type="caution">
    <text evidence="6">The sequence shown here is derived from an EMBL/GenBank/DDBJ whole genome shotgun (WGS) entry which is preliminary data.</text>
</comment>
<feature type="transmembrane region" description="Helical" evidence="5">
    <location>
        <begin position="165"/>
        <end position="183"/>
    </location>
</feature>
<dbReference type="AlphaFoldDB" id="A0A0W0VLA2"/>
<dbReference type="OrthoDB" id="9811590at2"/>
<organism evidence="6 7">
    <name type="scientific">Legionella lansingensis</name>
    <dbReference type="NCBI Taxonomy" id="45067"/>
    <lineage>
        <taxon>Bacteria</taxon>
        <taxon>Pseudomonadati</taxon>
        <taxon>Pseudomonadota</taxon>
        <taxon>Gammaproteobacteria</taxon>
        <taxon>Legionellales</taxon>
        <taxon>Legionellaceae</taxon>
        <taxon>Legionella</taxon>
    </lineage>
</organism>
<protein>
    <submittedName>
        <fullName evidence="6">Putative manganese efflux pump MntP</fullName>
    </submittedName>
</protein>
<keyword evidence="2 5" id="KW-0812">Transmembrane</keyword>
<evidence type="ECO:0000256" key="4">
    <source>
        <dbReference type="ARBA" id="ARBA00023136"/>
    </source>
</evidence>
<evidence type="ECO:0000256" key="2">
    <source>
        <dbReference type="ARBA" id="ARBA00022692"/>
    </source>
</evidence>
<dbReference type="Pfam" id="PF02659">
    <property type="entry name" value="Mntp"/>
    <property type="match status" value="1"/>
</dbReference>
<dbReference type="eggNOG" id="COG1971">
    <property type="taxonomic scope" value="Bacteria"/>
</dbReference>
<feature type="transmembrane region" description="Helical" evidence="5">
    <location>
        <begin position="102"/>
        <end position="127"/>
    </location>
</feature>
<reference evidence="6 7" key="1">
    <citation type="submission" date="2015-11" db="EMBL/GenBank/DDBJ databases">
        <title>Genomic analysis of 38 Legionella species identifies large and diverse effector repertoires.</title>
        <authorList>
            <person name="Burstein D."/>
            <person name="Amaro F."/>
            <person name="Zusman T."/>
            <person name="Lifshitz Z."/>
            <person name="Cohen O."/>
            <person name="Gilbert J.A."/>
            <person name="Pupko T."/>
            <person name="Shuman H.A."/>
            <person name="Segal G."/>
        </authorList>
    </citation>
    <scope>NUCLEOTIDE SEQUENCE [LARGE SCALE GENOMIC DNA]</scope>
    <source>
        <strain evidence="6 7">ATCC 49751</strain>
    </source>
</reference>
<dbReference type="PATRIC" id="fig|45067.4.peg.1874"/>
<evidence type="ECO:0000313" key="7">
    <source>
        <dbReference type="Proteomes" id="UP000054869"/>
    </source>
</evidence>
<dbReference type="PANTHER" id="PTHR35529:SF1">
    <property type="entry name" value="MANGANESE EFFLUX PUMP MNTP-RELATED"/>
    <property type="match status" value="1"/>
</dbReference>
<evidence type="ECO:0000313" key="6">
    <source>
        <dbReference type="EMBL" id="KTD20598.1"/>
    </source>
</evidence>
<evidence type="ECO:0000256" key="1">
    <source>
        <dbReference type="ARBA" id="ARBA00022475"/>
    </source>
</evidence>
<sequence>MYLIEPIIIGLVLSADSFSAAIAMGFRPHKISDSLKFAFSSGGAEALTTFIGAMAGEKILSRYSSIDHWVAFLLLLAVALHMAYEGILALKNKTGHIEAVKFHGLVKILIVSLATSLDALAVGVSIGVSEKPLFPYILSIGGWAFISTIVGMAIARRAPKKLSPIFNLIGAFIIFILAIEMLGL</sequence>
<evidence type="ECO:0000256" key="3">
    <source>
        <dbReference type="ARBA" id="ARBA00022989"/>
    </source>
</evidence>
<name>A0A0W0VLA2_9GAMM</name>
<proteinExistence type="predicted"/>
<dbReference type="PANTHER" id="PTHR35529">
    <property type="entry name" value="MANGANESE EFFLUX PUMP MNTP-RELATED"/>
    <property type="match status" value="1"/>
</dbReference>
<dbReference type="EMBL" id="LNYI01000037">
    <property type="protein sequence ID" value="KTD20598.1"/>
    <property type="molecule type" value="Genomic_DNA"/>
</dbReference>
<accession>A0A0W0VLA2</accession>
<keyword evidence="4 5" id="KW-0472">Membrane</keyword>
<feature type="transmembrane region" description="Helical" evidence="5">
    <location>
        <begin position="68"/>
        <end position="90"/>
    </location>
</feature>
<dbReference type="RefSeq" id="WP_028374207.1">
    <property type="nucleotide sequence ID" value="NZ_CAAAJD010000001.1"/>
</dbReference>
<feature type="transmembrane region" description="Helical" evidence="5">
    <location>
        <begin position="133"/>
        <end position="153"/>
    </location>
</feature>
<dbReference type="Proteomes" id="UP000054869">
    <property type="component" value="Unassembled WGS sequence"/>
</dbReference>
<feature type="transmembrane region" description="Helical" evidence="5">
    <location>
        <begin position="6"/>
        <end position="25"/>
    </location>
</feature>
<gene>
    <name evidence="6" type="primary">mntP</name>
    <name evidence="6" type="ORF">Llan_1783</name>
</gene>
<dbReference type="InterPro" id="IPR003810">
    <property type="entry name" value="Mntp/YtaF"/>
</dbReference>
<keyword evidence="7" id="KW-1185">Reference proteome</keyword>
<keyword evidence="1" id="KW-1003">Cell membrane</keyword>
<evidence type="ECO:0000256" key="5">
    <source>
        <dbReference type="SAM" id="Phobius"/>
    </source>
</evidence>
<keyword evidence="3 5" id="KW-1133">Transmembrane helix</keyword>